<dbReference type="RefSeq" id="WP_143846696.1">
    <property type="nucleotide sequence ID" value="NZ_VLXZ01000001.1"/>
</dbReference>
<feature type="transmembrane region" description="Helical" evidence="7">
    <location>
        <begin position="102"/>
        <end position="127"/>
    </location>
</feature>
<dbReference type="CDD" id="cd06261">
    <property type="entry name" value="TM_PBP2"/>
    <property type="match status" value="1"/>
</dbReference>
<keyword evidence="5 7" id="KW-1133">Transmembrane helix</keyword>
<dbReference type="InterPro" id="IPR025966">
    <property type="entry name" value="OppC_N"/>
</dbReference>
<dbReference type="Proteomes" id="UP000318521">
    <property type="component" value="Unassembled WGS sequence"/>
</dbReference>
<protein>
    <submittedName>
        <fullName evidence="9">ABC transporter permease</fullName>
    </submittedName>
</protein>
<dbReference type="OrthoDB" id="9797472at2"/>
<dbReference type="SUPFAM" id="SSF161098">
    <property type="entry name" value="MetI-like"/>
    <property type="match status" value="1"/>
</dbReference>
<evidence type="ECO:0000256" key="4">
    <source>
        <dbReference type="ARBA" id="ARBA00022692"/>
    </source>
</evidence>
<evidence type="ECO:0000259" key="8">
    <source>
        <dbReference type="PROSITE" id="PS50928"/>
    </source>
</evidence>
<reference evidence="9 10" key="1">
    <citation type="submission" date="2019-07" db="EMBL/GenBank/DDBJ databases">
        <authorList>
            <person name="Park Y.J."/>
            <person name="Jeong S.E."/>
            <person name="Jung H.S."/>
        </authorList>
    </citation>
    <scope>NUCLEOTIDE SEQUENCE [LARGE SCALE GENOMIC DNA]</scope>
    <source>
        <strain evidence="10">P16(2019)</strain>
    </source>
</reference>
<dbReference type="InterPro" id="IPR053523">
    <property type="entry name" value="Oligopeptide_permease_AppC"/>
</dbReference>
<dbReference type="NCBIfam" id="NF045476">
    <property type="entry name" value="Opp4C"/>
    <property type="match status" value="1"/>
</dbReference>
<dbReference type="InterPro" id="IPR050366">
    <property type="entry name" value="BP-dependent_transpt_permease"/>
</dbReference>
<feature type="domain" description="ABC transmembrane type-1" evidence="8">
    <location>
        <begin position="100"/>
        <end position="292"/>
    </location>
</feature>
<keyword evidence="6 7" id="KW-0472">Membrane</keyword>
<dbReference type="InterPro" id="IPR035906">
    <property type="entry name" value="MetI-like_sf"/>
</dbReference>
<keyword evidence="4 7" id="KW-0812">Transmembrane</keyword>
<name>A0A554A3T2_9BACI</name>
<evidence type="ECO:0000313" key="10">
    <source>
        <dbReference type="Proteomes" id="UP000318521"/>
    </source>
</evidence>
<keyword evidence="10" id="KW-1185">Reference proteome</keyword>
<dbReference type="InterPro" id="IPR000515">
    <property type="entry name" value="MetI-like"/>
</dbReference>
<evidence type="ECO:0000256" key="2">
    <source>
        <dbReference type="ARBA" id="ARBA00022448"/>
    </source>
</evidence>
<feature type="transmembrane region" description="Helical" evidence="7">
    <location>
        <begin position="218"/>
        <end position="247"/>
    </location>
</feature>
<dbReference type="PROSITE" id="PS50928">
    <property type="entry name" value="ABC_TM1"/>
    <property type="match status" value="1"/>
</dbReference>
<dbReference type="PANTHER" id="PTHR43386">
    <property type="entry name" value="OLIGOPEPTIDE TRANSPORT SYSTEM PERMEASE PROTEIN APPC"/>
    <property type="match status" value="1"/>
</dbReference>
<dbReference type="Gene3D" id="1.10.3720.10">
    <property type="entry name" value="MetI-like"/>
    <property type="match status" value="1"/>
</dbReference>
<dbReference type="GO" id="GO:0055085">
    <property type="term" value="P:transmembrane transport"/>
    <property type="evidence" value="ECO:0007669"/>
    <property type="project" value="InterPro"/>
</dbReference>
<evidence type="ECO:0000256" key="3">
    <source>
        <dbReference type="ARBA" id="ARBA00022475"/>
    </source>
</evidence>
<feature type="transmembrane region" description="Helical" evidence="7">
    <location>
        <begin position="164"/>
        <end position="183"/>
    </location>
</feature>
<dbReference type="EMBL" id="VLXZ01000001">
    <property type="protein sequence ID" value="TSB48351.1"/>
    <property type="molecule type" value="Genomic_DNA"/>
</dbReference>
<dbReference type="Pfam" id="PF00528">
    <property type="entry name" value="BPD_transp_1"/>
    <property type="match status" value="1"/>
</dbReference>
<sequence>MEPELSRQPDITVANQEPEEGKSLSPFQLALKRFMRNKLAIIGVIIMVVISIIAIFADVIATHDPTKSDLLNIEMRASADHILGTDGSGRDNFSRLVYGARISLAIGFFAMLSTVIVGGTLGAIAGYYGKWVDGLIMRLTDLILIFPFLLMVLTVVAILERMSITIFIMIMALISWPNIARVLRGTFLSIREKEFILSARSIGCSDFRIIRKHFIPNAVGPIIVNATIMMAFMIIVESGLSFIGAGIPQPTPTWGNMLSEAQSIRVLRNNPETWLPPGLGILLVVLAINFIGDGLRDAFDSKSI</sequence>
<feature type="transmembrane region" description="Helical" evidence="7">
    <location>
        <begin position="274"/>
        <end position="292"/>
    </location>
</feature>
<keyword evidence="3" id="KW-1003">Cell membrane</keyword>
<dbReference type="GO" id="GO:0005886">
    <property type="term" value="C:plasma membrane"/>
    <property type="evidence" value="ECO:0007669"/>
    <property type="project" value="UniProtKB-SubCell"/>
</dbReference>
<evidence type="ECO:0000256" key="6">
    <source>
        <dbReference type="ARBA" id="ARBA00023136"/>
    </source>
</evidence>
<evidence type="ECO:0000256" key="1">
    <source>
        <dbReference type="ARBA" id="ARBA00004651"/>
    </source>
</evidence>
<evidence type="ECO:0000313" key="9">
    <source>
        <dbReference type="EMBL" id="TSB48351.1"/>
    </source>
</evidence>
<accession>A0A554A3T2</accession>
<comment type="similarity">
    <text evidence="7">Belongs to the binding-protein-dependent transport system permease family.</text>
</comment>
<evidence type="ECO:0000256" key="7">
    <source>
        <dbReference type="RuleBase" id="RU363032"/>
    </source>
</evidence>
<dbReference type="Pfam" id="PF12911">
    <property type="entry name" value="OppC_N"/>
    <property type="match status" value="1"/>
</dbReference>
<feature type="transmembrane region" description="Helical" evidence="7">
    <location>
        <begin position="139"/>
        <end position="158"/>
    </location>
</feature>
<proteinExistence type="inferred from homology"/>
<evidence type="ECO:0000256" key="5">
    <source>
        <dbReference type="ARBA" id="ARBA00022989"/>
    </source>
</evidence>
<organism evidence="9 10">
    <name type="scientific">Alkalicoccobacillus porphyridii</name>
    <dbReference type="NCBI Taxonomy" id="2597270"/>
    <lineage>
        <taxon>Bacteria</taxon>
        <taxon>Bacillati</taxon>
        <taxon>Bacillota</taxon>
        <taxon>Bacilli</taxon>
        <taxon>Bacillales</taxon>
        <taxon>Bacillaceae</taxon>
        <taxon>Alkalicoccobacillus</taxon>
    </lineage>
</organism>
<dbReference type="AlphaFoldDB" id="A0A554A3T2"/>
<comment type="caution">
    <text evidence="9">The sequence shown here is derived from an EMBL/GenBank/DDBJ whole genome shotgun (WGS) entry which is preliminary data.</text>
</comment>
<comment type="subcellular location">
    <subcellularLocation>
        <location evidence="1 7">Cell membrane</location>
        <topology evidence="1 7">Multi-pass membrane protein</topology>
    </subcellularLocation>
</comment>
<feature type="transmembrane region" description="Helical" evidence="7">
    <location>
        <begin position="39"/>
        <end position="61"/>
    </location>
</feature>
<dbReference type="PANTHER" id="PTHR43386:SF1">
    <property type="entry name" value="D,D-DIPEPTIDE TRANSPORT SYSTEM PERMEASE PROTEIN DDPC-RELATED"/>
    <property type="match status" value="1"/>
</dbReference>
<keyword evidence="2 7" id="KW-0813">Transport</keyword>
<gene>
    <name evidence="9" type="ORF">FN960_02010</name>
</gene>